<evidence type="ECO:0000313" key="2">
    <source>
        <dbReference type="EMBL" id="CAF0874669.1"/>
    </source>
</evidence>
<comment type="caution">
    <text evidence="2">The sequence shown here is derived from an EMBL/GenBank/DDBJ whole genome shotgun (WGS) entry which is preliminary data.</text>
</comment>
<gene>
    <name evidence="2" type="ORF">EDS130_LOCUS8470</name>
</gene>
<evidence type="ECO:0000256" key="1">
    <source>
        <dbReference type="SAM" id="SignalP"/>
    </source>
</evidence>
<sequence>MKSSNVCCLLLCFLVILNVHQTAAAPVVLEMTTNFAPLIVSVDDKLQDGAHEQLSEIKVKRRCGRVNLNGDFSSGDVKVDVGNFGIINGRINGC</sequence>
<evidence type="ECO:0000313" key="3">
    <source>
        <dbReference type="Proteomes" id="UP000663852"/>
    </source>
</evidence>
<dbReference type="EMBL" id="CAJNOJ010000027">
    <property type="protein sequence ID" value="CAF0874669.1"/>
    <property type="molecule type" value="Genomic_DNA"/>
</dbReference>
<protein>
    <submittedName>
        <fullName evidence="2">Uncharacterized protein</fullName>
    </submittedName>
</protein>
<accession>A0A813XDZ9</accession>
<organism evidence="2 3">
    <name type="scientific">Adineta ricciae</name>
    <name type="common">Rotifer</name>
    <dbReference type="NCBI Taxonomy" id="249248"/>
    <lineage>
        <taxon>Eukaryota</taxon>
        <taxon>Metazoa</taxon>
        <taxon>Spiralia</taxon>
        <taxon>Gnathifera</taxon>
        <taxon>Rotifera</taxon>
        <taxon>Eurotatoria</taxon>
        <taxon>Bdelloidea</taxon>
        <taxon>Adinetida</taxon>
        <taxon>Adinetidae</taxon>
        <taxon>Adineta</taxon>
    </lineage>
</organism>
<feature type="chain" id="PRO_5032844384" evidence="1">
    <location>
        <begin position="25"/>
        <end position="94"/>
    </location>
</feature>
<reference evidence="2" key="1">
    <citation type="submission" date="2021-02" db="EMBL/GenBank/DDBJ databases">
        <authorList>
            <person name="Nowell W R."/>
        </authorList>
    </citation>
    <scope>NUCLEOTIDE SEQUENCE</scope>
</reference>
<name>A0A813XDZ9_ADIRI</name>
<proteinExistence type="predicted"/>
<keyword evidence="1" id="KW-0732">Signal</keyword>
<dbReference type="AlphaFoldDB" id="A0A813XDZ9"/>
<dbReference type="Proteomes" id="UP000663852">
    <property type="component" value="Unassembled WGS sequence"/>
</dbReference>
<feature type="signal peptide" evidence="1">
    <location>
        <begin position="1"/>
        <end position="24"/>
    </location>
</feature>